<keyword evidence="5" id="KW-1185">Reference proteome</keyword>
<dbReference type="Gene3D" id="1.20.1280.50">
    <property type="match status" value="1"/>
</dbReference>
<sequence length="391" mass="43354">MKSSNKTPKAATGGGSPSEMSPEAELIASNVDLLTEILQRLPAKPLIRFKSVSRHWLSLISHSQFSTTHSSRNPSPSISGLYFYKRSRLESVSLHGHKNLPSLSFLDGLEGNGPKPRILNSCNGLLLCETGFKYEPMYIVCNVTTQKYKLVPKPSGLSYRRALHRSSHLAFDPSKSPHYKVVVGSHYNRSKSEPWSFEIDMYNSEGGNWKKILPSHSCWGRGVFWNGAIHWLSKTHANVLLRLDVDAEEVITVPLPPSPSILLANRNIKYFGECGGGLILVQTSSTSAFAVLKLESDTSSRIVKYGVDRRTIARTFPEMEEFFEFYVLCVVNGEKDGDYVLVLAIPGKVISYNLKCNTLDVLLDLEPGKLIDDGVNGNGCAYPFLETLSPI</sequence>
<dbReference type="PANTHER" id="PTHR35546">
    <property type="entry name" value="F-BOX PROTEIN INTERACTION DOMAIN PROTEIN-RELATED"/>
    <property type="match status" value="1"/>
</dbReference>
<name>A0A834HL33_RHOSS</name>
<evidence type="ECO:0008006" key="6">
    <source>
        <dbReference type="Google" id="ProtNLM"/>
    </source>
</evidence>
<proteinExistence type="predicted"/>
<dbReference type="NCBIfam" id="TIGR01640">
    <property type="entry name" value="F_box_assoc_1"/>
    <property type="match status" value="1"/>
</dbReference>
<dbReference type="Pfam" id="PF00646">
    <property type="entry name" value="F-box"/>
    <property type="match status" value="1"/>
</dbReference>
<dbReference type="Pfam" id="PF08268">
    <property type="entry name" value="FBA_3"/>
    <property type="match status" value="1"/>
</dbReference>
<dbReference type="EMBL" id="WJXA01000001">
    <property type="protein sequence ID" value="KAF7154491.1"/>
    <property type="molecule type" value="Genomic_DNA"/>
</dbReference>
<dbReference type="SUPFAM" id="SSF75011">
    <property type="entry name" value="3-carboxy-cis,cis-mucoante lactonizing enzyme"/>
    <property type="match status" value="1"/>
</dbReference>
<evidence type="ECO:0000259" key="3">
    <source>
        <dbReference type="Pfam" id="PF08268"/>
    </source>
</evidence>
<accession>A0A834HL33</accession>
<dbReference type="InterPro" id="IPR013187">
    <property type="entry name" value="F-box-assoc_dom_typ3"/>
</dbReference>
<feature type="domain" description="F-box associated beta-propeller type 3" evidence="3">
    <location>
        <begin position="114"/>
        <end position="276"/>
    </location>
</feature>
<organism evidence="4 5">
    <name type="scientific">Rhododendron simsii</name>
    <name type="common">Sims's rhododendron</name>
    <dbReference type="NCBI Taxonomy" id="118357"/>
    <lineage>
        <taxon>Eukaryota</taxon>
        <taxon>Viridiplantae</taxon>
        <taxon>Streptophyta</taxon>
        <taxon>Embryophyta</taxon>
        <taxon>Tracheophyta</taxon>
        <taxon>Spermatophyta</taxon>
        <taxon>Magnoliopsida</taxon>
        <taxon>eudicotyledons</taxon>
        <taxon>Gunneridae</taxon>
        <taxon>Pentapetalae</taxon>
        <taxon>asterids</taxon>
        <taxon>Ericales</taxon>
        <taxon>Ericaceae</taxon>
        <taxon>Ericoideae</taxon>
        <taxon>Rhodoreae</taxon>
        <taxon>Rhododendron</taxon>
    </lineage>
</organism>
<evidence type="ECO:0000256" key="1">
    <source>
        <dbReference type="SAM" id="MobiDB-lite"/>
    </source>
</evidence>
<evidence type="ECO:0000313" key="5">
    <source>
        <dbReference type="Proteomes" id="UP000626092"/>
    </source>
</evidence>
<reference evidence="4" key="1">
    <citation type="submission" date="2019-11" db="EMBL/GenBank/DDBJ databases">
        <authorList>
            <person name="Liu Y."/>
            <person name="Hou J."/>
            <person name="Li T.-Q."/>
            <person name="Guan C.-H."/>
            <person name="Wu X."/>
            <person name="Wu H.-Z."/>
            <person name="Ling F."/>
            <person name="Zhang R."/>
            <person name="Shi X.-G."/>
            <person name="Ren J.-P."/>
            <person name="Chen E.-F."/>
            <person name="Sun J.-M."/>
        </authorList>
    </citation>
    <scope>NUCLEOTIDE SEQUENCE</scope>
    <source>
        <strain evidence="4">Adult_tree_wgs_1</strain>
        <tissue evidence="4">Leaves</tissue>
    </source>
</reference>
<dbReference type="AlphaFoldDB" id="A0A834HL33"/>
<feature type="region of interest" description="Disordered" evidence="1">
    <location>
        <begin position="1"/>
        <end position="22"/>
    </location>
</feature>
<dbReference type="InterPro" id="IPR001810">
    <property type="entry name" value="F-box_dom"/>
</dbReference>
<gene>
    <name evidence="4" type="ORF">RHSIM_Rhsim01G0013800</name>
</gene>
<evidence type="ECO:0000259" key="2">
    <source>
        <dbReference type="Pfam" id="PF00646"/>
    </source>
</evidence>
<dbReference type="InterPro" id="IPR017451">
    <property type="entry name" value="F-box-assoc_interact_dom"/>
</dbReference>
<comment type="caution">
    <text evidence="4">The sequence shown here is derived from an EMBL/GenBank/DDBJ whole genome shotgun (WGS) entry which is preliminary data.</text>
</comment>
<evidence type="ECO:0000313" key="4">
    <source>
        <dbReference type="EMBL" id="KAF7154491.1"/>
    </source>
</evidence>
<dbReference type="OrthoDB" id="605328at2759"/>
<dbReference type="Proteomes" id="UP000626092">
    <property type="component" value="Unassembled WGS sequence"/>
</dbReference>
<dbReference type="InterPro" id="IPR055290">
    <property type="entry name" value="At3g26010-like"/>
</dbReference>
<feature type="domain" description="F-box" evidence="2">
    <location>
        <begin position="32"/>
        <end position="65"/>
    </location>
</feature>
<protein>
    <recommendedName>
        <fullName evidence="6">F-box domain-containing protein</fullName>
    </recommendedName>
</protein>
<dbReference type="PANTHER" id="PTHR35546:SF115">
    <property type="entry name" value="F-BOX DOMAIN-CONTAINING PROTEIN"/>
    <property type="match status" value="1"/>
</dbReference>
<dbReference type="SUPFAM" id="SSF81383">
    <property type="entry name" value="F-box domain"/>
    <property type="match status" value="1"/>
</dbReference>
<dbReference type="InterPro" id="IPR036047">
    <property type="entry name" value="F-box-like_dom_sf"/>
</dbReference>